<reference evidence="3" key="1">
    <citation type="submission" date="2025-08" db="UniProtKB">
        <authorList>
            <consortium name="RefSeq"/>
        </authorList>
    </citation>
    <scope>IDENTIFICATION</scope>
    <source>
        <strain evidence="3">Ishihara</strain>
        <tissue evidence="3">Whole body</tissue>
    </source>
</reference>
<accession>A0A9J7DY61</accession>
<feature type="signal peptide" evidence="1">
    <location>
        <begin position="1"/>
        <end position="18"/>
    </location>
</feature>
<feature type="chain" id="PRO_5039912847" evidence="1">
    <location>
        <begin position="19"/>
        <end position="136"/>
    </location>
</feature>
<protein>
    <submittedName>
        <fullName evidence="3">Uncharacterized protein LOC111350954</fullName>
    </submittedName>
</protein>
<dbReference type="Proteomes" id="UP000301870">
    <property type="component" value="Chromosome 12"/>
</dbReference>
<name>A0A9J7DY61_SPOLT</name>
<keyword evidence="2" id="KW-1185">Reference proteome</keyword>
<evidence type="ECO:0000313" key="3">
    <source>
        <dbReference type="RefSeq" id="XP_022818452.1"/>
    </source>
</evidence>
<keyword evidence="1" id="KW-0732">Signal</keyword>
<proteinExistence type="predicted"/>
<dbReference type="GeneID" id="111350954"/>
<gene>
    <name evidence="3" type="primary">LOC111350954</name>
</gene>
<dbReference type="PROSITE" id="PS51257">
    <property type="entry name" value="PROKAR_LIPOPROTEIN"/>
    <property type="match status" value="1"/>
</dbReference>
<evidence type="ECO:0000313" key="2">
    <source>
        <dbReference type="Proteomes" id="UP000301870"/>
    </source>
</evidence>
<dbReference type="KEGG" id="sliu:111350954"/>
<dbReference type="RefSeq" id="XP_022818452.1">
    <property type="nucleotide sequence ID" value="XM_022962684.1"/>
</dbReference>
<organism evidence="2 3">
    <name type="scientific">Spodoptera litura</name>
    <name type="common">Asian cotton leafworm</name>
    <dbReference type="NCBI Taxonomy" id="69820"/>
    <lineage>
        <taxon>Eukaryota</taxon>
        <taxon>Metazoa</taxon>
        <taxon>Ecdysozoa</taxon>
        <taxon>Arthropoda</taxon>
        <taxon>Hexapoda</taxon>
        <taxon>Insecta</taxon>
        <taxon>Pterygota</taxon>
        <taxon>Neoptera</taxon>
        <taxon>Endopterygota</taxon>
        <taxon>Lepidoptera</taxon>
        <taxon>Glossata</taxon>
        <taxon>Ditrysia</taxon>
        <taxon>Noctuoidea</taxon>
        <taxon>Noctuidae</taxon>
        <taxon>Amphipyrinae</taxon>
        <taxon>Spodoptera</taxon>
    </lineage>
</organism>
<sequence>MRTFIIITVLSALAACYGAAVLPSEKVMSEGITIVYDVDSPNGRVMSRSDILDPLFFLLSESTINVPAIPGEVQKAGITYQAPVGVTIGRVTITLYANLPADTQNSPLGSNYVESLVTSRPGHAINGSIAVYRWAD</sequence>
<evidence type="ECO:0000256" key="1">
    <source>
        <dbReference type="SAM" id="SignalP"/>
    </source>
</evidence>
<dbReference type="AlphaFoldDB" id="A0A9J7DY61"/>
<dbReference type="OrthoDB" id="6818903at2759"/>